<dbReference type="GO" id="GO:0004930">
    <property type="term" value="F:G protein-coupled receptor activity"/>
    <property type="evidence" value="ECO:0007669"/>
    <property type="project" value="UniProtKB-KW"/>
</dbReference>
<dbReference type="HOGENOM" id="CLU_012526_8_1_1"/>
<keyword evidence="4 9" id="KW-0812">Transmembrane</keyword>
<dbReference type="OMA" id="AIPAHFC"/>
<proteinExistence type="inferred from homology"/>
<dbReference type="SMART" id="SM01381">
    <property type="entry name" value="7TM_GPCR_Srsx"/>
    <property type="match status" value="1"/>
</dbReference>
<dbReference type="PROSITE" id="PS50262">
    <property type="entry name" value="G_PROTEIN_RECEP_F1_2"/>
    <property type="match status" value="1"/>
</dbReference>
<keyword evidence="13" id="KW-1185">Reference proteome</keyword>
<evidence type="ECO:0000256" key="8">
    <source>
        <dbReference type="ARBA" id="ARBA00023224"/>
    </source>
</evidence>
<evidence type="ECO:0000256" key="4">
    <source>
        <dbReference type="ARBA" id="ARBA00022692"/>
    </source>
</evidence>
<name>H0Y0D7_OTOGA</name>
<evidence type="ECO:0000256" key="10">
    <source>
        <dbReference type="RuleBase" id="RU363047"/>
    </source>
</evidence>
<dbReference type="EMBL" id="AAQR03131171">
    <property type="status" value="NOT_ANNOTATED_CDS"/>
    <property type="molecule type" value="Genomic_DNA"/>
</dbReference>
<evidence type="ECO:0000256" key="9">
    <source>
        <dbReference type="RuleBase" id="RU000688"/>
    </source>
</evidence>
<feature type="transmembrane region" description="Helical" evidence="10">
    <location>
        <begin position="195"/>
        <end position="215"/>
    </location>
</feature>
<feature type="transmembrane region" description="Helical" evidence="10">
    <location>
        <begin position="103"/>
        <end position="123"/>
    </location>
</feature>
<gene>
    <name evidence="12" type="primary">LOC100956622</name>
</gene>
<evidence type="ECO:0000256" key="6">
    <source>
        <dbReference type="ARBA" id="ARBA00022989"/>
    </source>
</evidence>
<dbReference type="STRING" id="30611.ENSOGAP00000021830"/>
<reference evidence="12" key="3">
    <citation type="submission" date="2025-09" db="UniProtKB">
        <authorList>
            <consortium name="Ensembl"/>
        </authorList>
    </citation>
    <scope>IDENTIFICATION</scope>
</reference>
<evidence type="ECO:0000256" key="1">
    <source>
        <dbReference type="ARBA" id="ARBA00004651"/>
    </source>
</evidence>
<keyword evidence="9" id="KW-0675">Receptor</keyword>
<dbReference type="PRINTS" id="PR00237">
    <property type="entry name" value="GPCRRHODOPSN"/>
</dbReference>
<dbReference type="CDD" id="cd15431">
    <property type="entry name" value="7tmA_OR13H-like"/>
    <property type="match status" value="1"/>
</dbReference>
<dbReference type="InterPro" id="IPR017452">
    <property type="entry name" value="GPCR_Rhodpsn_7TM"/>
</dbReference>
<dbReference type="GO" id="GO:0004984">
    <property type="term" value="F:olfactory receptor activity"/>
    <property type="evidence" value="ECO:0007669"/>
    <property type="project" value="InterPro"/>
</dbReference>
<keyword evidence="6 10" id="KW-1133">Transmembrane helix</keyword>
<dbReference type="AlphaFoldDB" id="H0Y0D7"/>
<reference evidence="13" key="1">
    <citation type="submission" date="2011-03" db="EMBL/GenBank/DDBJ databases">
        <title>Version 3 of the genome sequence of Otolemur garnettii (Bushbaby).</title>
        <authorList>
            <consortium name="The Broad Institute Genome Sequencing Platform"/>
            <person name="Di Palma F."/>
            <person name="Johnson J."/>
            <person name="Lander E.S."/>
            <person name="Lindblad-Toh K."/>
            <person name="Jaffe D.B."/>
            <person name="Gnerre S."/>
            <person name="MacCallum I."/>
            <person name="Przybylski D."/>
            <person name="Ribeiro F.J."/>
            <person name="Burton J.N."/>
            <person name="Walker B.J."/>
            <person name="Sharpe T."/>
            <person name="Hall G."/>
        </authorList>
    </citation>
    <scope>NUCLEOTIDE SEQUENCE [LARGE SCALE GENOMIC DNA]</scope>
</reference>
<dbReference type="GeneTree" id="ENSGT01140000282496"/>
<organism evidence="12 13">
    <name type="scientific">Otolemur garnettii</name>
    <name type="common">Small-eared galago</name>
    <name type="synonym">Garnett's greater bushbaby</name>
    <dbReference type="NCBI Taxonomy" id="30611"/>
    <lineage>
        <taxon>Eukaryota</taxon>
        <taxon>Metazoa</taxon>
        <taxon>Chordata</taxon>
        <taxon>Craniata</taxon>
        <taxon>Vertebrata</taxon>
        <taxon>Euteleostomi</taxon>
        <taxon>Mammalia</taxon>
        <taxon>Eutheria</taxon>
        <taxon>Euarchontoglires</taxon>
        <taxon>Primates</taxon>
        <taxon>Strepsirrhini</taxon>
        <taxon>Lorisiformes</taxon>
        <taxon>Galagidae</taxon>
        <taxon>Otolemur</taxon>
    </lineage>
</organism>
<keyword evidence="9" id="KW-0297">G-protein coupled receptor</keyword>
<dbReference type="Pfam" id="PF13853">
    <property type="entry name" value="7tm_4"/>
    <property type="match status" value="1"/>
</dbReference>
<evidence type="ECO:0000259" key="11">
    <source>
        <dbReference type="PROSITE" id="PS50262"/>
    </source>
</evidence>
<dbReference type="Proteomes" id="UP000005225">
    <property type="component" value="Unassembled WGS sequence"/>
</dbReference>
<protein>
    <recommendedName>
        <fullName evidence="10">Olfactory receptor</fullName>
    </recommendedName>
</protein>
<keyword evidence="3 10" id="KW-0716">Sensory transduction</keyword>
<dbReference type="PRINTS" id="PR00245">
    <property type="entry name" value="OLFACTORYR"/>
</dbReference>
<comment type="subcellular location">
    <subcellularLocation>
        <location evidence="1 10">Cell membrane</location>
        <topology evidence="1 10">Multi-pass membrane protein</topology>
    </subcellularLocation>
</comment>
<dbReference type="InterPro" id="IPR000276">
    <property type="entry name" value="GPCR_Rhodpsn"/>
</dbReference>
<reference evidence="12" key="2">
    <citation type="submission" date="2025-08" db="UniProtKB">
        <authorList>
            <consortium name="Ensembl"/>
        </authorList>
    </citation>
    <scope>IDENTIFICATION</scope>
</reference>
<feature type="transmembrane region" description="Helical" evidence="10">
    <location>
        <begin position="236"/>
        <end position="259"/>
    </location>
</feature>
<dbReference type="PANTHER" id="PTHR26453">
    <property type="entry name" value="OLFACTORY RECEPTOR"/>
    <property type="match status" value="1"/>
</dbReference>
<evidence type="ECO:0000256" key="3">
    <source>
        <dbReference type="ARBA" id="ARBA00022606"/>
    </source>
</evidence>
<dbReference type="GO" id="GO:0005886">
    <property type="term" value="C:plasma membrane"/>
    <property type="evidence" value="ECO:0007669"/>
    <property type="project" value="UniProtKB-SubCell"/>
</dbReference>
<keyword evidence="8 9" id="KW-0807">Transducer</keyword>
<dbReference type="PROSITE" id="PS00237">
    <property type="entry name" value="G_PROTEIN_RECEP_F1_1"/>
    <property type="match status" value="1"/>
</dbReference>
<dbReference type="InterPro" id="IPR000725">
    <property type="entry name" value="Olfact_rcpt"/>
</dbReference>
<feature type="transmembrane region" description="Helical" evidence="10">
    <location>
        <begin position="144"/>
        <end position="167"/>
    </location>
</feature>
<feature type="transmembrane region" description="Helical" evidence="10">
    <location>
        <begin position="271"/>
        <end position="291"/>
    </location>
</feature>
<evidence type="ECO:0000256" key="7">
    <source>
        <dbReference type="ARBA" id="ARBA00023136"/>
    </source>
</evidence>
<evidence type="ECO:0000313" key="13">
    <source>
        <dbReference type="Proteomes" id="UP000005225"/>
    </source>
</evidence>
<evidence type="ECO:0000313" key="12">
    <source>
        <dbReference type="Ensembl" id="ENSOGAP00000021830.1"/>
    </source>
</evidence>
<evidence type="ECO:0000256" key="5">
    <source>
        <dbReference type="ARBA" id="ARBA00022725"/>
    </source>
</evidence>
<dbReference type="eggNOG" id="ENOG502SI4A">
    <property type="taxonomic scope" value="Eukaryota"/>
</dbReference>
<keyword evidence="2 10" id="KW-1003">Cell membrane</keyword>
<dbReference type="SUPFAM" id="SSF81321">
    <property type="entry name" value="Family A G protein-coupled receptor-like"/>
    <property type="match status" value="1"/>
</dbReference>
<dbReference type="Gene3D" id="1.20.1070.10">
    <property type="entry name" value="Rhodopsin 7-helix transmembrane proteins"/>
    <property type="match status" value="1"/>
</dbReference>
<feature type="domain" description="G-protein coupled receptors family 1 profile" evidence="11">
    <location>
        <begin position="41"/>
        <end position="289"/>
    </location>
</feature>
<accession>H0Y0D7</accession>
<evidence type="ECO:0000256" key="2">
    <source>
        <dbReference type="ARBA" id="ARBA00022475"/>
    </source>
</evidence>
<dbReference type="InParanoid" id="H0Y0D7"/>
<keyword evidence="7 10" id="KW-0472">Membrane</keyword>
<feature type="transmembrane region" description="Helical" evidence="10">
    <location>
        <begin position="61"/>
        <end position="83"/>
    </location>
</feature>
<dbReference type="Ensembl" id="ENSOGAT00000031684.1">
    <property type="protein sequence ID" value="ENSOGAP00000021830.1"/>
    <property type="gene ID" value="ENSOGAG00000027130.1"/>
</dbReference>
<comment type="similarity">
    <text evidence="9">Belongs to the G-protein coupled receptor 1 family.</text>
</comment>
<feature type="transmembrane region" description="Helical" evidence="10">
    <location>
        <begin position="25"/>
        <end position="49"/>
    </location>
</feature>
<sequence>MVTDNGSEVTEFILVGLSNHPKYQIAFYCAMVVVYLITLIGNSVIIIVVRVDGRLHTPMYFFLSNLSFLDICYSSNSVPFLLFNGLRDYPTISYNSCYAQMTIALFLGMTECLLLAVMAYDRFVAISSPLRYTIIMNNWVCMQLAIVTWASAFLLAVIPIIAIPAHFCGHNIINHFTCEVQALLKLVCSDTPGRLILGLVIGIFTLPLPFTFILISYTRIVVAVLRIRSAEARLKALSTCGSHLTVVTIFYGSAIYMYLKPQSKESQDQGKIISAFYGVITPMLNPLIYTLRNKDVKNSLKKLIRELPFLSHYTSFLQ</sequence>
<keyword evidence="5 10" id="KW-0552">Olfaction</keyword>